<accession>A0ABQ2DVY6</accession>
<protein>
    <recommendedName>
        <fullName evidence="2">PepSY domain-containing protein</fullName>
    </recommendedName>
</protein>
<dbReference type="Gene3D" id="3.10.450.40">
    <property type="match status" value="2"/>
</dbReference>
<dbReference type="InterPro" id="IPR025711">
    <property type="entry name" value="PepSY"/>
</dbReference>
<dbReference type="Proteomes" id="UP000660265">
    <property type="component" value="Unassembled WGS sequence"/>
</dbReference>
<evidence type="ECO:0000313" key="4">
    <source>
        <dbReference type="Proteomes" id="UP000660265"/>
    </source>
</evidence>
<feature type="domain" description="PepSY" evidence="2">
    <location>
        <begin position="177"/>
        <end position="227"/>
    </location>
</feature>
<feature type="compositionally biased region" description="Acidic residues" evidence="1">
    <location>
        <begin position="107"/>
        <end position="116"/>
    </location>
</feature>
<feature type="compositionally biased region" description="Low complexity" evidence="1">
    <location>
        <begin position="36"/>
        <end position="48"/>
    </location>
</feature>
<gene>
    <name evidence="3" type="ORF">GCM10011583_03380</name>
</gene>
<proteinExistence type="predicted"/>
<comment type="caution">
    <text evidence="3">The sequence shown here is derived from an EMBL/GenBank/DDBJ whole genome shotgun (WGS) entry which is preliminary data.</text>
</comment>
<evidence type="ECO:0000256" key="1">
    <source>
        <dbReference type="SAM" id="MobiDB-lite"/>
    </source>
</evidence>
<keyword evidence="4" id="KW-1185">Reference proteome</keyword>
<dbReference type="RefSeq" id="WP_189105413.1">
    <property type="nucleotide sequence ID" value="NZ_BMMV01000001.1"/>
</dbReference>
<dbReference type="EMBL" id="BMMV01000001">
    <property type="protein sequence ID" value="GGJ75226.1"/>
    <property type="molecule type" value="Genomic_DNA"/>
</dbReference>
<feature type="compositionally biased region" description="Basic and acidic residues" evidence="1">
    <location>
        <begin position="53"/>
        <end position="81"/>
    </location>
</feature>
<feature type="compositionally biased region" description="Acidic residues" evidence="1">
    <location>
        <begin position="269"/>
        <end position="281"/>
    </location>
</feature>
<sequence length="281" mass="28831">MKRNLVIAGIAGAALIGGGTYTAVAGGVTGSGGGPVPESVSSASLVNGAGSGDDNRDDGGNDVRGNDDRGNDGGSGKDDTSATKSRLTAQQAAAAALKQHPGKVESVDLDDDDDDDGSSRGRHWEVDIIGQDGKWYDLRVDAATGSVRADNDDDDDSDDDRHERAAVNGAKVDASGAAAAALNKHPGAVTAVDADDDDRGAGHWEVTVRGDDGRTHAVTVDMSSGAVAAGRGDDRDDRDDDRRDDRADDKDDDRGDDDGRDDDGHDDDRGGDDDGDDGDDD</sequence>
<feature type="compositionally biased region" description="Basic and acidic residues" evidence="1">
    <location>
        <begin position="199"/>
        <end position="215"/>
    </location>
</feature>
<dbReference type="Pfam" id="PF03413">
    <property type="entry name" value="PepSY"/>
    <property type="match status" value="2"/>
</dbReference>
<feature type="compositionally biased region" description="Basic and acidic residues" evidence="1">
    <location>
        <begin position="231"/>
        <end position="253"/>
    </location>
</feature>
<organism evidence="3 4">
    <name type="scientific">Streptomyces camponoticapitis</name>
    <dbReference type="NCBI Taxonomy" id="1616125"/>
    <lineage>
        <taxon>Bacteria</taxon>
        <taxon>Bacillati</taxon>
        <taxon>Actinomycetota</taxon>
        <taxon>Actinomycetes</taxon>
        <taxon>Kitasatosporales</taxon>
        <taxon>Streptomycetaceae</taxon>
        <taxon>Streptomyces</taxon>
    </lineage>
</organism>
<feature type="region of interest" description="Disordered" evidence="1">
    <location>
        <begin position="144"/>
        <end position="174"/>
    </location>
</feature>
<feature type="region of interest" description="Disordered" evidence="1">
    <location>
        <begin position="189"/>
        <end position="281"/>
    </location>
</feature>
<evidence type="ECO:0000259" key="2">
    <source>
        <dbReference type="Pfam" id="PF03413"/>
    </source>
</evidence>
<name>A0ABQ2DVY6_9ACTN</name>
<feature type="domain" description="PepSY" evidence="2">
    <location>
        <begin position="87"/>
        <end position="149"/>
    </location>
</feature>
<feature type="region of interest" description="Disordered" evidence="1">
    <location>
        <begin position="24"/>
        <end position="125"/>
    </location>
</feature>
<evidence type="ECO:0000313" key="3">
    <source>
        <dbReference type="EMBL" id="GGJ75226.1"/>
    </source>
</evidence>
<reference evidence="4" key="1">
    <citation type="journal article" date="2019" name="Int. J. Syst. Evol. Microbiol.">
        <title>The Global Catalogue of Microorganisms (GCM) 10K type strain sequencing project: providing services to taxonomists for standard genome sequencing and annotation.</title>
        <authorList>
            <consortium name="The Broad Institute Genomics Platform"/>
            <consortium name="The Broad Institute Genome Sequencing Center for Infectious Disease"/>
            <person name="Wu L."/>
            <person name="Ma J."/>
        </authorList>
    </citation>
    <scope>NUCLEOTIDE SEQUENCE [LARGE SCALE GENOMIC DNA]</scope>
    <source>
        <strain evidence="4">CGMCC 4.7275</strain>
    </source>
</reference>